<protein>
    <submittedName>
        <fullName evidence="1">Uncharacterized protein</fullName>
    </submittedName>
</protein>
<evidence type="ECO:0000313" key="2">
    <source>
        <dbReference type="Proteomes" id="UP001060733"/>
    </source>
</evidence>
<keyword evidence="2" id="KW-1185">Reference proteome</keyword>
<reference evidence="1" key="1">
    <citation type="submission" date="2022-10" db="EMBL/GenBank/DDBJ databases">
        <authorList>
            <person name="Mo P."/>
        </authorList>
    </citation>
    <scope>NUCLEOTIDE SEQUENCE</scope>
    <source>
        <strain evidence="1">HUAS 14-6</strain>
    </source>
</reference>
<dbReference type="EMBL" id="CP106795">
    <property type="protein sequence ID" value="UXY33583.1"/>
    <property type="molecule type" value="Genomic_DNA"/>
</dbReference>
<accession>A0ABY6EJQ9</accession>
<organism evidence="1 2">
    <name type="scientific">Streptomyces albidocamelliae</name>
    <dbReference type="NCBI Taxonomy" id="2981135"/>
    <lineage>
        <taxon>Bacteria</taxon>
        <taxon>Bacillati</taxon>
        <taxon>Actinomycetota</taxon>
        <taxon>Actinomycetes</taxon>
        <taxon>Kitasatosporales</taxon>
        <taxon>Streptomycetaceae</taxon>
        <taxon>Streptomyces</taxon>
    </lineage>
</organism>
<gene>
    <name evidence="1" type="ORF">N8I86_01790</name>
</gene>
<dbReference type="RefSeq" id="WP_263276875.1">
    <property type="nucleotide sequence ID" value="NZ_CP106795.1"/>
</dbReference>
<proteinExistence type="predicted"/>
<name>A0ABY6EJQ9_9ACTN</name>
<dbReference type="Proteomes" id="UP001060733">
    <property type="component" value="Chromosome"/>
</dbReference>
<sequence length="87" mass="9016">MTDELVERTAAAYGLPPGSGGVTAYRAAVPGASPGEVFADIATDWFYRLPALRLAEAQARHGARAFVHELTWPSPAFDGALGGCGSP</sequence>
<evidence type="ECO:0000313" key="1">
    <source>
        <dbReference type="EMBL" id="UXY33583.1"/>
    </source>
</evidence>